<feature type="transmembrane region" description="Helical" evidence="3">
    <location>
        <begin position="130"/>
        <end position="155"/>
    </location>
</feature>
<sequence>MSFADVEVPLTCVILIALFALQHYGTHRVGFLFAPVVMTWLMCISAIGVYNIVQWDRHVYRALSPCYMYKFLKKTQRGGWMSLGGILLCITGSEAMFADLGHSSCQYSIMLLKMKVIIGFYVSVPEKLRLPVLVIAILAAVVGSQAIITGTFSIIKQCSSLGCFPRVKILLILVCETPKGWGMLQVCSHNCCHAGYNLFDVIGDRCAGARALYGFVALASYTLNSYPESQQSSHTLLPPSSIPPGLSIPLCQSVLVPHVKHEERFLVGHIGSKRVPIAEFIRTGRTGLNVNGEHLRKDFEDSTVVGTSQLIYQEYNSVRMRM</sequence>
<gene>
    <name evidence="5" type="ORF">HAX54_023875</name>
</gene>
<reference evidence="5 6" key="1">
    <citation type="journal article" date="2021" name="BMC Genomics">
        <title>Datura genome reveals duplications of psychoactive alkaloid biosynthetic genes and high mutation rate following tissue culture.</title>
        <authorList>
            <person name="Rajewski A."/>
            <person name="Carter-House D."/>
            <person name="Stajich J."/>
            <person name="Litt A."/>
        </authorList>
    </citation>
    <scope>NUCLEOTIDE SEQUENCE [LARGE SCALE GENOMIC DNA]</scope>
    <source>
        <strain evidence="5">AR-01</strain>
    </source>
</reference>
<feature type="transmembrane region" description="Helical" evidence="3">
    <location>
        <begin position="31"/>
        <end position="53"/>
    </location>
</feature>
<name>A0ABS8RJZ7_DATST</name>
<evidence type="ECO:0000256" key="3">
    <source>
        <dbReference type="SAM" id="Phobius"/>
    </source>
</evidence>
<dbReference type="Pfam" id="PF02705">
    <property type="entry name" value="K_trans"/>
    <property type="match status" value="2"/>
</dbReference>
<proteinExistence type="inferred from homology"/>
<evidence type="ECO:0000256" key="2">
    <source>
        <dbReference type="ARBA" id="ARBA00008440"/>
    </source>
</evidence>
<feature type="domain" description="K+ potassium transporter integral membrane" evidence="4">
    <location>
        <begin position="3"/>
        <end position="105"/>
    </location>
</feature>
<keyword evidence="3" id="KW-0472">Membrane</keyword>
<evidence type="ECO:0000313" key="5">
    <source>
        <dbReference type="EMBL" id="MCD7447130.1"/>
    </source>
</evidence>
<organism evidence="5 6">
    <name type="scientific">Datura stramonium</name>
    <name type="common">Jimsonweed</name>
    <name type="synonym">Common thornapple</name>
    <dbReference type="NCBI Taxonomy" id="4076"/>
    <lineage>
        <taxon>Eukaryota</taxon>
        <taxon>Viridiplantae</taxon>
        <taxon>Streptophyta</taxon>
        <taxon>Embryophyta</taxon>
        <taxon>Tracheophyta</taxon>
        <taxon>Spermatophyta</taxon>
        <taxon>Magnoliopsida</taxon>
        <taxon>eudicotyledons</taxon>
        <taxon>Gunneridae</taxon>
        <taxon>Pentapetalae</taxon>
        <taxon>asterids</taxon>
        <taxon>lamiids</taxon>
        <taxon>Solanales</taxon>
        <taxon>Solanaceae</taxon>
        <taxon>Solanoideae</taxon>
        <taxon>Datureae</taxon>
        <taxon>Datura</taxon>
    </lineage>
</organism>
<feature type="domain" description="K+ potassium transporter integral membrane" evidence="4">
    <location>
        <begin position="115"/>
        <end position="170"/>
    </location>
</feature>
<dbReference type="InterPro" id="IPR003855">
    <property type="entry name" value="K+_transporter"/>
</dbReference>
<dbReference type="PANTHER" id="PTHR30540">
    <property type="entry name" value="OSMOTIC STRESS POTASSIUM TRANSPORTER"/>
    <property type="match status" value="1"/>
</dbReference>
<dbReference type="PANTHER" id="PTHR30540:SF98">
    <property type="entry name" value="POTASSIUM TRANSPORTER 6"/>
    <property type="match status" value="1"/>
</dbReference>
<comment type="subcellular location">
    <subcellularLocation>
        <location evidence="1">Cell membrane</location>
        <topology evidence="1">Multi-pass membrane protein</topology>
    </subcellularLocation>
</comment>
<evidence type="ECO:0000259" key="4">
    <source>
        <dbReference type="Pfam" id="PF02705"/>
    </source>
</evidence>
<evidence type="ECO:0000313" key="6">
    <source>
        <dbReference type="Proteomes" id="UP000823775"/>
    </source>
</evidence>
<evidence type="ECO:0000256" key="1">
    <source>
        <dbReference type="ARBA" id="ARBA00004651"/>
    </source>
</evidence>
<comment type="caution">
    <text evidence="5">The sequence shown here is derived from an EMBL/GenBank/DDBJ whole genome shotgun (WGS) entry which is preliminary data.</text>
</comment>
<protein>
    <recommendedName>
        <fullName evidence="4">K+ potassium transporter integral membrane domain-containing protein</fullName>
    </recommendedName>
</protein>
<feature type="transmembrane region" description="Helical" evidence="3">
    <location>
        <begin position="7"/>
        <end position="25"/>
    </location>
</feature>
<dbReference type="EMBL" id="JACEIK010000029">
    <property type="protein sequence ID" value="MCD7447130.1"/>
    <property type="molecule type" value="Genomic_DNA"/>
</dbReference>
<feature type="transmembrane region" description="Helical" evidence="3">
    <location>
        <begin position="104"/>
        <end position="123"/>
    </location>
</feature>
<feature type="transmembrane region" description="Helical" evidence="3">
    <location>
        <begin position="78"/>
        <end position="98"/>
    </location>
</feature>
<keyword evidence="6" id="KW-1185">Reference proteome</keyword>
<keyword evidence="3" id="KW-0812">Transmembrane</keyword>
<dbReference type="Proteomes" id="UP000823775">
    <property type="component" value="Unassembled WGS sequence"/>
</dbReference>
<comment type="similarity">
    <text evidence="2">Belongs to the HAK/KUP transporter (TC 2.A.72.3) family.</text>
</comment>
<accession>A0ABS8RJZ7</accession>
<keyword evidence="3" id="KW-1133">Transmembrane helix</keyword>
<dbReference type="InterPro" id="IPR053951">
    <property type="entry name" value="K_trans_N"/>
</dbReference>